<dbReference type="Pfam" id="PF04030">
    <property type="entry name" value="ALO"/>
    <property type="match status" value="1"/>
</dbReference>
<dbReference type="Proteomes" id="UP000546642">
    <property type="component" value="Unassembled WGS sequence"/>
</dbReference>
<dbReference type="InterPro" id="IPR016166">
    <property type="entry name" value="FAD-bd_PCMH"/>
</dbReference>
<dbReference type="PROSITE" id="PS51387">
    <property type="entry name" value="FAD_PCMH"/>
    <property type="match status" value="1"/>
</dbReference>
<dbReference type="SUPFAM" id="SSF56176">
    <property type="entry name" value="FAD-binding/transporter-associated domain-like"/>
    <property type="match status" value="1"/>
</dbReference>
<dbReference type="EMBL" id="JACHDS010000001">
    <property type="protein sequence ID" value="MBB6171888.1"/>
    <property type="molecule type" value="Genomic_DNA"/>
</dbReference>
<dbReference type="RefSeq" id="WP_184075174.1">
    <property type="nucleotide sequence ID" value="NZ_JACHDS010000001.1"/>
</dbReference>
<dbReference type="InterPro" id="IPR016169">
    <property type="entry name" value="FAD-bd_PCMH_sub2"/>
</dbReference>
<keyword evidence="5" id="KW-1185">Reference proteome</keyword>
<dbReference type="InterPro" id="IPR036318">
    <property type="entry name" value="FAD-bd_PCMH-like_sf"/>
</dbReference>
<evidence type="ECO:0000259" key="3">
    <source>
        <dbReference type="PROSITE" id="PS51387"/>
    </source>
</evidence>
<dbReference type="Gene3D" id="1.10.45.10">
    <property type="entry name" value="Vanillyl-alcohol Oxidase, Chain A, domain 4"/>
    <property type="match status" value="1"/>
</dbReference>
<dbReference type="PANTHER" id="PTHR43762:SF1">
    <property type="entry name" value="D-ARABINONO-1,4-LACTONE OXIDASE"/>
    <property type="match status" value="1"/>
</dbReference>
<dbReference type="InterPro" id="IPR016167">
    <property type="entry name" value="FAD-bd_PCMH_sub1"/>
</dbReference>
<dbReference type="InterPro" id="IPR010031">
    <property type="entry name" value="FAD_lactone_oxidase-like"/>
</dbReference>
<evidence type="ECO:0000256" key="2">
    <source>
        <dbReference type="SAM" id="MobiDB-lite"/>
    </source>
</evidence>
<accession>A0A7X0D561</accession>
<dbReference type="Gene3D" id="3.30.70.2520">
    <property type="match status" value="1"/>
</dbReference>
<dbReference type="Pfam" id="PF01565">
    <property type="entry name" value="FAD_binding_4"/>
    <property type="match status" value="1"/>
</dbReference>
<name>A0A7X0D561_9ACTN</name>
<protein>
    <submittedName>
        <fullName evidence="4">Xylitol oxidase</fullName>
        <ecNumber evidence="4">1.1.3.41</ecNumber>
    </submittedName>
</protein>
<dbReference type="PANTHER" id="PTHR43762">
    <property type="entry name" value="L-GULONOLACTONE OXIDASE"/>
    <property type="match status" value="1"/>
</dbReference>
<comment type="caution">
    <text evidence="4">The sequence shown here is derived from an EMBL/GenBank/DDBJ whole genome shotgun (WGS) entry which is preliminary data.</text>
</comment>
<proteinExistence type="predicted"/>
<dbReference type="AlphaFoldDB" id="A0A7X0D561"/>
<dbReference type="GO" id="GO:0071949">
    <property type="term" value="F:FAD binding"/>
    <property type="evidence" value="ECO:0007669"/>
    <property type="project" value="InterPro"/>
</dbReference>
<dbReference type="Gene3D" id="3.30.43.10">
    <property type="entry name" value="Uridine Diphospho-n-acetylenolpyruvylglucosamine Reductase, domain 2"/>
    <property type="match status" value="1"/>
</dbReference>
<dbReference type="InterPro" id="IPR007173">
    <property type="entry name" value="ALO_C"/>
</dbReference>
<feature type="domain" description="FAD-binding PCMH-type" evidence="3">
    <location>
        <begin position="12"/>
        <end position="183"/>
    </location>
</feature>
<reference evidence="4 5" key="1">
    <citation type="submission" date="2020-08" db="EMBL/GenBank/DDBJ databases">
        <title>Sequencing the genomes of 1000 actinobacteria strains.</title>
        <authorList>
            <person name="Klenk H.-P."/>
        </authorList>
    </citation>
    <scope>NUCLEOTIDE SEQUENCE [LARGE SCALE GENOMIC DNA]</scope>
    <source>
        <strain evidence="4 5">DSM 46659</strain>
    </source>
</reference>
<organism evidence="4 5">
    <name type="scientific">Nocardiopsis mwathae</name>
    <dbReference type="NCBI Taxonomy" id="1472723"/>
    <lineage>
        <taxon>Bacteria</taxon>
        <taxon>Bacillati</taxon>
        <taxon>Actinomycetota</taxon>
        <taxon>Actinomycetes</taxon>
        <taxon>Streptosporangiales</taxon>
        <taxon>Nocardiopsidaceae</taxon>
        <taxon>Nocardiopsis</taxon>
    </lineage>
</organism>
<dbReference type="GO" id="GO:0016020">
    <property type="term" value="C:membrane"/>
    <property type="evidence" value="ECO:0007669"/>
    <property type="project" value="InterPro"/>
</dbReference>
<dbReference type="PIRSF" id="PIRSF000136">
    <property type="entry name" value="LGO_GLO"/>
    <property type="match status" value="1"/>
</dbReference>
<gene>
    <name evidence="4" type="ORF">HNR23_001948</name>
</gene>
<evidence type="ECO:0000256" key="1">
    <source>
        <dbReference type="ARBA" id="ARBA00023002"/>
    </source>
</evidence>
<dbReference type="Gene3D" id="3.30.465.10">
    <property type="match status" value="1"/>
</dbReference>
<dbReference type="Gene3D" id="3.30.70.2530">
    <property type="match status" value="1"/>
</dbReference>
<feature type="region of interest" description="Disordered" evidence="2">
    <location>
        <begin position="234"/>
        <end position="255"/>
    </location>
</feature>
<dbReference type="GO" id="GO:0050582">
    <property type="term" value="F:xylitol oxidase activity"/>
    <property type="evidence" value="ECO:0007669"/>
    <property type="project" value="UniProtKB-EC"/>
</dbReference>
<dbReference type="GO" id="GO:0080049">
    <property type="term" value="F:L-gulono-1,4-lactone dehydrogenase activity"/>
    <property type="evidence" value="ECO:0007669"/>
    <property type="project" value="TreeGrafter"/>
</dbReference>
<dbReference type="EC" id="1.1.3.41" evidence="4"/>
<sequence length="429" mass="46594">MERRRRNWAGNLTFRAERIHRPSSLAELRRLVAHAPRIRALGTAHSFSDVADGPGDLVCFDRLPGAIEVDGERSAVRVGAGVRYADLGRVLHEKGLALPNLGSLPHISVVGSCATATHGSGDGCGGLATAVREIEMVTADGDLAVLRRGASGASPGADAFSGAVVSLGALGVVVRATLDTVPAFDMRQYVYEGLPADALDDHFTEITSSGYSVSLFTTWRGPVIDRVWVKRRVDGGGRPAPPGPERFGAQPADGPRHPVAGLSSVHCTEQLGVRGPWFERLPHFRPDATPSSGEELQAEYLVPRRHAVDVFRALDAVRDRIAPAVQVSEIRTVAADDLWLSPAYRRDTVAFHFTWVADAAAVLPVMALVEERLEPFAARPHWGKLFTVPPRVLRPLYERLPDFQRLAHHYDPAGKFRNGFLDRHLLGEA</sequence>
<keyword evidence="1 4" id="KW-0560">Oxidoreductase</keyword>
<evidence type="ECO:0000313" key="5">
    <source>
        <dbReference type="Proteomes" id="UP000546642"/>
    </source>
</evidence>
<dbReference type="GO" id="GO:0003885">
    <property type="term" value="F:D-arabinono-1,4-lactone oxidase activity"/>
    <property type="evidence" value="ECO:0007669"/>
    <property type="project" value="InterPro"/>
</dbReference>
<dbReference type="InterPro" id="IPR006094">
    <property type="entry name" value="Oxid_FAD_bind_N"/>
</dbReference>
<evidence type="ECO:0000313" key="4">
    <source>
        <dbReference type="EMBL" id="MBB6171888.1"/>
    </source>
</evidence>
<dbReference type="InterPro" id="IPR016171">
    <property type="entry name" value="Vanillyl_alc_oxidase_C-sub2"/>
</dbReference>